<dbReference type="SUPFAM" id="SSF47819">
    <property type="entry name" value="HRDC-like"/>
    <property type="match status" value="2"/>
</dbReference>
<dbReference type="Pfam" id="PF01612">
    <property type="entry name" value="DNA_pol_A_exo1"/>
    <property type="match status" value="1"/>
</dbReference>
<keyword evidence="2 6" id="KW-0819">tRNA processing</keyword>
<dbReference type="Pfam" id="PF00570">
    <property type="entry name" value="HRDC"/>
    <property type="match status" value="1"/>
</dbReference>
<dbReference type="InterPro" id="IPR048579">
    <property type="entry name" value="RNAseD_HRDC_C"/>
</dbReference>
<dbReference type="InterPro" id="IPR012337">
    <property type="entry name" value="RNaseH-like_sf"/>
</dbReference>
<organism evidence="8 9">
    <name type="scientific">Pseudidiomarina insulisalsae</name>
    <dbReference type="NCBI Taxonomy" id="575789"/>
    <lineage>
        <taxon>Bacteria</taxon>
        <taxon>Pseudomonadati</taxon>
        <taxon>Pseudomonadota</taxon>
        <taxon>Gammaproteobacteria</taxon>
        <taxon>Alteromonadales</taxon>
        <taxon>Idiomarinaceae</taxon>
        <taxon>Pseudidiomarina</taxon>
    </lineage>
</organism>
<keyword evidence="5 6" id="KW-0269">Exonuclease</keyword>
<evidence type="ECO:0000256" key="2">
    <source>
        <dbReference type="ARBA" id="ARBA00022694"/>
    </source>
</evidence>
<keyword evidence="4 6" id="KW-0378">Hydrolase</keyword>
<comment type="catalytic activity">
    <reaction evidence="6">
        <text>Exonucleolytic cleavage that removes extra residues from the 3'-terminus of tRNA to produce 5'-mononucleotides.</text>
        <dbReference type="EC" id="3.1.13.5"/>
    </reaction>
</comment>
<dbReference type="InterPro" id="IPR002121">
    <property type="entry name" value="HRDC_dom"/>
</dbReference>
<dbReference type="Pfam" id="PF21293">
    <property type="entry name" value="RNAseD_HRDC_C"/>
    <property type="match status" value="1"/>
</dbReference>
<dbReference type="AlphaFoldDB" id="A0A432YF10"/>
<keyword evidence="3 6" id="KW-0540">Nuclease</keyword>
<dbReference type="InterPro" id="IPR051086">
    <property type="entry name" value="RNase_D-like"/>
</dbReference>
<comment type="subcellular location">
    <subcellularLocation>
        <location evidence="6">Cytoplasm</location>
    </subcellularLocation>
</comment>
<keyword evidence="9" id="KW-1185">Reference proteome</keyword>
<evidence type="ECO:0000259" key="7">
    <source>
        <dbReference type="PROSITE" id="PS50967"/>
    </source>
</evidence>
<comment type="similarity">
    <text evidence="6">Belongs to the RNase D family.</text>
</comment>
<dbReference type="EC" id="3.1.13.5" evidence="6"/>
<dbReference type="GO" id="GO:0008408">
    <property type="term" value="F:3'-5' exonuclease activity"/>
    <property type="evidence" value="ECO:0007669"/>
    <property type="project" value="InterPro"/>
</dbReference>
<dbReference type="GO" id="GO:0003676">
    <property type="term" value="F:nucleic acid binding"/>
    <property type="evidence" value="ECO:0007669"/>
    <property type="project" value="InterPro"/>
</dbReference>
<comment type="caution">
    <text evidence="8">The sequence shown here is derived from an EMBL/GenBank/DDBJ whole genome shotgun (WGS) entry which is preliminary data.</text>
</comment>
<dbReference type="GO" id="GO:0033890">
    <property type="term" value="F:ribonuclease D activity"/>
    <property type="evidence" value="ECO:0007669"/>
    <property type="project" value="UniProtKB-UniRule"/>
</dbReference>
<name>A0A432YF10_9GAMM</name>
<reference evidence="9" key="1">
    <citation type="journal article" date="2018" name="Front. Microbiol.">
        <title>Genome-Based Analysis Reveals the Taxonomy and Diversity of the Family Idiomarinaceae.</title>
        <authorList>
            <person name="Liu Y."/>
            <person name="Lai Q."/>
            <person name="Shao Z."/>
        </authorList>
    </citation>
    <scope>NUCLEOTIDE SEQUENCE [LARGE SCALE GENOMIC DNA]</scope>
    <source>
        <strain evidence="9">CVS-6</strain>
    </source>
</reference>
<sequence length="402" mass="45185">MTRRRGIESQSRSEQRRVTEQYQLITTQPALLTFCQQAQHADFLAVDTEFVRTRTYYARLGLVQVQAGDATALIDPVSLQAEQSDAALAPLWQLFADPDKTLVIHAGGEDYEILQQHMGCLPNAIFDTQIACAMLGEGEAMGYAAMIEQRLGVMLDKSQSRTDWMQRPLAPAQLDYAAADVLYLQQVYPQLLAKAQEQGKLDLILAESAWQAEKRAQQIPDKWLFLYFGNAWQCTPEQRSVLRELVAWRQQRARQADLPLGFVAKDHVLLDIARHQPTSKGQLHRVKELSSVTVRYAGDELLAAIAAGIEAGPLQLKLRRINDIPGYKADFAKIKQMAQQVAKELDIPTALVASRRQINDVIHWCRQIPSHARSELPLPDLFASWRGAKLKAPVEALLKESQ</sequence>
<comment type="cofactor">
    <cofactor evidence="6">
        <name>a divalent metal cation</name>
        <dbReference type="ChEBI" id="CHEBI:60240"/>
    </cofactor>
</comment>
<dbReference type="EMBL" id="PIPY01000008">
    <property type="protein sequence ID" value="RUO59529.1"/>
    <property type="molecule type" value="Genomic_DNA"/>
</dbReference>
<dbReference type="NCBIfam" id="TIGR01388">
    <property type="entry name" value="rnd"/>
    <property type="match status" value="1"/>
</dbReference>
<dbReference type="InterPro" id="IPR002562">
    <property type="entry name" value="3'-5'_exonuclease_dom"/>
</dbReference>
<dbReference type="InterPro" id="IPR010997">
    <property type="entry name" value="HRDC-like_sf"/>
</dbReference>
<dbReference type="Gene3D" id="3.30.420.10">
    <property type="entry name" value="Ribonuclease H-like superfamily/Ribonuclease H"/>
    <property type="match status" value="1"/>
</dbReference>
<dbReference type="SUPFAM" id="SSF53098">
    <property type="entry name" value="Ribonuclease H-like"/>
    <property type="match status" value="1"/>
</dbReference>
<dbReference type="PANTHER" id="PTHR47649">
    <property type="entry name" value="RIBONUCLEASE D"/>
    <property type="match status" value="1"/>
</dbReference>
<dbReference type="CDD" id="cd06142">
    <property type="entry name" value="RNaseD_exo"/>
    <property type="match status" value="1"/>
</dbReference>
<dbReference type="InterPro" id="IPR044876">
    <property type="entry name" value="HRDC_dom_sf"/>
</dbReference>
<protein>
    <recommendedName>
        <fullName evidence="6">Ribonuclease D</fullName>
        <shortName evidence="6">RNase D</shortName>
        <ecNumber evidence="6">3.1.13.5</ecNumber>
    </recommendedName>
</protein>
<dbReference type="GO" id="GO:0000166">
    <property type="term" value="F:nucleotide binding"/>
    <property type="evidence" value="ECO:0007669"/>
    <property type="project" value="InterPro"/>
</dbReference>
<dbReference type="PANTHER" id="PTHR47649:SF1">
    <property type="entry name" value="RIBONUCLEASE D"/>
    <property type="match status" value="1"/>
</dbReference>
<dbReference type="Gene3D" id="1.10.150.80">
    <property type="entry name" value="HRDC domain"/>
    <property type="match status" value="2"/>
</dbReference>
<evidence type="ECO:0000256" key="3">
    <source>
        <dbReference type="ARBA" id="ARBA00022722"/>
    </source>
</evidence>
<evidence type="ECO:0000313" key="8">
    <source>
        <dbReference type="EMBL" id="RUO59529.1"/>
    </source>
</evidence>
<dbReference type="InterPro" id="IPR006292">
    <property type="entry name" value="RNase_D"/>
</dbReference>
<keyword evidence="1 6" id="KW-0963">Cytoplasm</keyword>
<accession>A0A432YF10</accession>
<dbReference type="SMART" id="SM00474">
    <property type="entry name" value="35EXOc"/>
    <property type="match status" value="1"/>
</dbReference>
<evidence type="ECO:0000313" key="9">
    <source>
        <dbReference type="Proteomes" id="UP000288259"/>
    </source>
</evidence>
<proteinExistence type="inferred from homology"/>
<evidence type="ECO:0000256" key="6">
    <source>
        <dbReference type="HAMAP-Rule" id="MF_01899"/>
    </source>
</evidence>
<comment type="function">
    <text evidence="6">Exonuclease involved in the 3' processing of various precursor tRNAs. Initiates hydrolysis at the 3'-terminus of an RNA molecule and releases 5'-mononucleotides.</text>
</comment>
<dbReference type="Proteomes" id="UP000288259">
    <property type="component" value="Unassembled WGS sequence"/>
</dbReference>
<evidence type="ECO:0000256" key="5">
    <source>
        <dbReference type="ARBA" id="ARBA00022839"/>
    </source>
</evidence>
<gene>
    <name evidence="6 8" type="primary">rnd</name>
    <name evidence="8" type="ORF">CWI71_08920</name>
</gene>
<dbReference type="GO" id="GO:0005737">
    <property type="term" value="C:cytoplasm"/>
    <property type="evidence" value="ECO:0007669"/>
    <property type="project" value="UniProtKB-SubCell"/>
</dbReference>
<feature type="domain" description="HRDC" evidence="7">
    <location>
        <begin position="235"/>
        <end position="315"/>
    </location>
</feature>
<dbReference type="GO" id="GO:0042780">
    <property type="term" value="P:tRNA 3'-end processing"/>
    <property type="evidence" value="ECO:0007669"/>
    <property type="project" value="UniProtKB-UniRule"/>
</dbReference>
<dbReference type="PROSITE" id="PS50967">
    <property type="entry name" value="HRDC"/>
    <property type="match status" value="1"/>
</dbReference>
<evidence type="ECO:0000256" key="4">
    <source>
        <dbReference type="ARBA" id="ARBA00022801"/>
    </source>
</evidence>
<dbReference type="HAMAP" id="MF_01899">
    <property type="entry name" value="RNase_D"/>
    <property type="match status" value="1"/>
</dbReference>
<dbReference type="InterPro" id="IPR036397">
    <property type="entry name" value="RNaseH_sf"/>
</dbReference>
<evidence type="ECO:0000256" key="1">
    <source>
        <dbReference type="ARBA" id="ARBA00022490"/>
    </source>
</evidence>
<dbReference type="SMART" id="SM00341">
    <property type="entry name" value="HRDC"/>
    <property type="match status" value="1"/>
</dbReference>